<comment type="similarity">
    <text evidence="6">Belongs to the glycosyl hydrolase 18 family.</text>
</comment>
<dbReference type="GO" id="GO:0005975">
    <property type="term" value="P:carbohydrate metabolic process"/>
    <property type="evidence" value="ECO:0007669"/>
    <property type="project" value="InterPro"/>
</dbReference>
<dbReference type="Pfam" id="PF00704">
    <property type="entry name" value="Glyco_hydro_18"/>
    <property type="match status" value="1"/>
</dbReference>
<accession>A0A2V1IW03</accession>
<dbReference type="PANTHER" id="PTHR11177:SF317">
    <property type="entry name" value="CHITINASE 12-RELATED"/>
    <property type="match status" value="1"/>
</dbReference>
<protein>
    <recommendedName>
        <fullName evidence="2">chitinase</fullName>
        <ecNumber evidence="2">3.2.1.14</ecNumber>
    </recommendedName>
</protein>
<dbReference type="InterPro" id="IPR001579">
    <property type="entry name" value="Glyco_hydro_18_chit_AS"/>
</dbReference>
<name>A0A2V1IW03_9BACT</name>
<dbReference type="SUPFAM" id="SSF51445">
    <property type="entry name" value="(Trans)glycosidases"/>
    <property type="match status" value="1"/>
</dbReference>
<evidence type="ECO:0000256" key="6">
    <source>
        <dbReference type="RuleBase" id="RU004453"/>
    </source>
</evidence>
<dbReference type="GO" id="GO:0008061">
    <property type="term" value="F:chitin binding"/>
    <property type="evidence" value="ECO:0007669"/>
    <property type="project" value="InterPro"/>
</dbReference>
<dbReference type="SMART" id="SM00636">
    <property type="entry name" value="Glyco_18"/>
    <property type="match status" value="1"/>
</dbReference>
<dbReference type="InterPro" id="IPR017853">
    <property type="entry name" value="GH"/>
</dbReference>
<dbReference type="Proteomes" id="UP000244925">
    <property type="component" value="Unassembled WGS sequence"/>
</dbReference>
<comment type="catalytic activity">
    <reaction evidence="1">
        <text>Random endo-hydrolysis of N-acetyl-beta-D-glucosaminide (1-&gt;4)-beta-linkages in chitin and chitodextrins.</text>
        <dbReference type="EC" id="3.2.1.14"/>
    </reaction>
</comment>
<sequence length="350" mass="37986">MKKLQKAAVVTAAVMSVAAVFSGCNHTSSATQDNAADSTSQIVVAYVTGWSSCAPDPSLMTHINYAFGKVAPTFDSVTVQNPARLDSVVALRRVNPDLKIMLSIGGWGAGNFSEMAADSALRAKFADDCLAKVERYGLDGIDIDWEYPTSSSAGISSSPEDTENYTLLMRQLRETLGSDRLLTLATIWSAKYIDFEAILPYVDFVNIMSYDMSPASSGRPHAPLYASEASGNHSADSAYRAHLAAGIPAEKLVLGLPFYGRGVDPYPDYMDYKDLKVLPGTVEIYDSIAETPYMADSISGRILMGFENQRSMAAKLHYIKQQGMLGAMYWEYCADNGDLAQQVADSILHK</sequence>
<dbReference type="Gene3D" id="3.20.20.80">
    <property type="entry name" value="Glycosidases"/>
    <property type="match status" value="2"/>
</dbReference>
<keyword evidence="7" id="KW-0732">Signal</keyword>
<dbReference type="InterPro" id="IPR001223">
    <property type="entry name" value="Glyco_hydro18_cat"/>
</dbReference>
<feature type="domain" description="GH18" evidence="8">
    <location>
        <begin position="40"/>
        <end position="350"/>
    </location>
</feature>
<dbReference type="EC" id="3.2.1.14" evidence="2"/>
<evidence type="ECO:0000259" key="8">
    <source>
        <dbReference type="PROSITE" id="PS51910"/>
    </source>
</evidence>
<evidence type="ECO:0000256" key="7">
    <source>
        <dbReference type="SAM" id="SignalP"/>
    </source>
</evidence>
<dbReference type="InterPro" id="IPR011583">
    <property type="entry name" value="Chitinase_II/V-like_cat"/>
</dbReference>
<dbReference type="RefSeq" id="WP_107036727.1">
    <property type="nucleotide sequence ID" value="NZ_CAONGC010000033.1"/>
</dbReference>
<evidence type="ECO:0000256" key="1">
    <source>
        <dbReference type="ARBA" id="ARBA00000822"/>
    </source>
</evidence>
<feature type="signal peptide" evidence="7">
    <location>
        <begin position="1"/>
        <end position="22"/>
    </location>
</feature>
<comment type="caution">
    <text evidence="9">The sequence shown here is derived from an EMBL/GenBank/DDBJ whole genome shotgun (WGS) entry which is preliminary data.</text>
</comment>
<reference evidence="10" key="1">
    <citation type="submission" date="2018-02" db="EMBL/GenBank/DDBJ databases">
        <authorList>
            <person name="Clavel T."/>
            <person name="Strowig T."/>
        </authorList>
    </citation>
    <scope>NUCLEOTIDE SEQUENCE [LARGE SCALE GENOMIC DNA]</scope>
    <source>
        <strain evidence="10">DSM 100764</strain>
    </source>
</reference>
<dbReference type="PROSITE" id="PS51910">
    <property type="entry name" value="GH18_2"/>
    <property type="match status" value="1"/>
</dbReference>
<dbReference type="GeneID" id="93424036"/>
<dbReference type="PROSITE" id="PS01095">
    <property type="entry name" value="GH18_1"/>
    <property type="match status" value="1"/>
</dbReference>
<evidence type="ECO:0000256" key="4">
    <source>
        <dbReference type="ARBA" id="ARBA00023295"/>
    </source>
</evidence>
<keyword evidence="4 5" id="KW-0326">Glycosidase</keyword>
<evidence type="ECO:0000313" key="9">
    <source>
        <dbReference type="EMBL" id="PWB06292.1"/>
    </source>
</evidence>
<dbReference type="PROSITE" id="PS51257">
    <property type="entry name" value="PROKAR_LIPOPROTEIN"/>
    <property type="match status" value="1"/>
</dbReference>
<keyword evidence="3 5" id="KW-0378">Hydrolase</keyword>
<dbReference type="EMBL" id="PUBV01000028">
    <property type="protein sequence ID" value="PWB06292.1"/>
    <property type="molecule type" value="Genomic_DNA"/>
</dbReference>
<dbReference type="AlphaFoldDB" id="A0A2V1IW03"/>
<evidence type="ECO:0000313" key="10">
    <source>
        <dbReference type="Proteomes" id="UP000244925"/>
    </source>
</evidence>
<evidence type="ECO:0000256" key="3">
    <source>
        <dbReference type="ARBA" id="ARBA00022801"/>
    </source>
</evidence>
<keyword evidence="10" id="KW-1185">Reference proteome</keyword>
<evidence type="ECO:0000256" key="2">
    <source>
        <dbReference type="ARBA" id="ARBA00012729"/>
    </source>
</evidence>
<feature type="chain" id="PRO_5015993545" description="chitinase" evidence="7">
    <location>
        <begin position="23"/>
        <end position="350"/>
    </location>
</feature>
<organism evidence="9 10">
    <name type="scientific">Paramuribaculum intestinale</name>
    <dbReference type="NCBI Taxonomy" id="2094151"/>
    <lineage>
        <taxon>Bacteria</taxon>
        <taxon>Pseudomonadati</taxon>
        <taxon>Bacteroidota</taxon>
        <taxon>Bacteroidia</taxon>
        <taxon>Bacteroidales</taxon>
        <taxon>Muribaculaceae</taxon>
        <taxon>Paramuribaculum</taxon>
    </lineage>
</organism>
<proteinExistence type="inferred from homology"/>
<evidence type="ECO:0000256" key="5">
    <source>
        <dbReference type="RuleBase" id="RU000489"/>
    </source>
</evidence>
<dbReference type="PANTHER" id="PTHR11177">
    <property type="entry name" value="CHITINASE"/>
    <property type="match status" value="1"/>
</dbReference>
<gene>
    <name evidence="9" type="ORF">C5O25_10660</name>
</gene>
<dbReference type="GO" id="GO:0008843">
    <property type="term" value="F:endochitinase activity"/>
    <property type="evidence" value="ECO:0007669"/>
    <property type="project" value="UniProtKB-EC"/>
</dbReference>
<dbReference type="InterPro" id="IPR050314">
    <property type="entry name" value="Glycosyl_Hydrlase_18"/>
</dbReference>